<comment type="function">
    <text evidence="8">Ligates lysine onto the cytidine present at position 34 of the AUA codon-specific tRNA(Ile) that contains the anticodon CAU, in an ATP-dependent manner. Cytidine is converted to lysidine, thus changing the amino acid specificity of the tRNA from methionine to isoleucine.</text>
</comment>
<dbReference type="InterPro" id="IPR012795">
    <property type="entry name" value="tRNA_Ile_lys_synt_N"/>
</dbReference>
<reference evidence="10 11" key="1">
    <citation type="submission" date="2019-03" db="EMBL/GenBank/DDBJ databases">
        <title>Genomic Encyclopedia of Type Strains, Phase IV (KMG-IV): sequencing the most valuable type-strain genomes for metagenomic binning, comparative biology and taxonomic classification.</title>
        <authorList>
            <person name="Goeker M."/>
        </authorList>
    </citation>
    <scope>NUCLEOTIDE SEQUENCE [LARGE SCALE GENOMIC DNA]</scope>
    <source>
        <strain evidence="10 11">DSM 19377</strain>
    </source>
</reference>
<keyword evidence="3 8" id="KW-0436">Ligase</keyword>
<evidence type="ECO:0000313" key="11">
    <source>
        <dbReference type="Proteomes" id="UP000295416"/>
    </source>
</evidence>
<dbReference type="PANTHER" id="PTHR43033:SF1">
    <property type="entry name" value="TRNA(ILE)-LYSIDINE SYNTHASE-RELATED"/>
    <property type="match status" value="1"/>
</dbReference>
<evidence type="ECO:0000256" key="1">
    <source>
        <dbReference type="ARBA" id="ARBA00004496"/>
    </source>
</evidence>
<name>A0A4R2NLM7_9BACL</name>
<dbReference type="Pfam" id="PF11734">
    <property type="entry name" value="TilS_C"/>
    <property type="match status" value="1"/>
</dbReference>
<evidence type="ECO:0000256" key="4">
    <source>
        <dbReference type="ARBA" id="ARBA00022694"/>
    </source>
</evidence>
<dbReference type="Pfam" id="PF01171">
    <property type="entry name" value="ATP_bind_3"/>
    <property type="match status" value="1"/>
</dbReference>
<dbReference type="SUPFAM" id="SSF56037">
    <property type="entry name" value="PheT/TilS domain"/>
    <property type="match status" value="1"/>
</dbReference>
<evidence type="ECO:0000313" key="10">
    <source>
        <dbReference type="EMBL" id="TCP22529.1"/>
    </source>
</evidence>
<dbReference type="GO" id="GO:0032267">
    <property type="term" value="F:tRNA(Ile)-lysidine synthase activity"/>
    <property type="evidence" value="ECO:0007669"/>
    <property type="project" value="UniProtKB-EC"/>
</dbReference>
<evidence type="ECO:0000256" key="2">
    <source>
        <dbReference type="ARBA" id="ARBA00022490"/>
    </source>
</evidence>
<dbReference type="Gene3D" id="3.40.50.620">
    <property type="entry name" value="HUPs"/>
    <property type="match status" value="1"/>
</dbReference>
<protein>
    <recommendedName>
        <fullName evidence="8">tRNA(Ile)-lysidine synthase</fullName>
        <ecNumber evidence="8">6.3.4.19</ecNumber>
    </recommendedName>
    <alternativeName>
        <fullName evidence="8">tRNA(Ile)-2-lysyl-cytidine synthase</fullName>
    </alternativeName>
    <alternativeName>
        <fullName evidence="8">tRNA(Ile)-lysidine synthetase</fullName>
    </alternativeName>
</protein>
<dbReference type="EC" id="6.3.4.19" evidence="8"/>
<sequence>MALLSYLDDVKSQWNITLVVASVDHMLRGQESKNDLDYVASFCKDKDILFEGEQVDVSTYKKRHHLSTSTASRICRYRFFRRVMETYQADSLALAHHGDDQIETMLMRQVRGSFGTALAGIPVKRPFSGGQIIRPFLTLTKDQIEDYCRQKGIQPRRDLSNDSDDYTRNRFRKQVLPFLKQENPLVHLRFQQESEMLTDDDLYLSQLAEKQMNDILLTHMKGEVAFSIEAFLQIPVPLQRRVIHLILNYLYDSEHNDSLHQSIHIDMLIDWLHRKQSSGQQHLPHGLAATRSYDLCRLCFYHGVPQDENYELTLAIPGIIETPIGNISAEVRDAINAADHQGLNHFVCDFSTVQTPVKIRTRLDGDRVGPKGMEGTQKIKDIFINAKVDRKYRSLWPVVIDADGTVLWLPLLKYSRTAPINTGTSKFLVLTFIPTVDLGRQMQ</sequence>
<keyword evidence="6" id="KW-0067">ATP-binding</keyword>
<comment type="subcellular location">
    <subcellularLocation>
        <location evidence="1 8">Cytoplasm</location>
    </subcellularLocation>
</comment>
<dbReference type="SUPFAM" id="SSF52402">
    <property type="entry name" value="Adenine nucleotide alpha hydrolases-like"/>
    <property type="match status" value="1"/>
</dbReference>
<comment type="caution">
    <text evidence="10">The sequence shown here is derived from an EMBL/GenBank/DDBJ whole genome shotgun (WGS) entry which is preliminary data.</text>
</comment>
<dbReference type="PANTHER" id="PTHR43033">
    <property type="entry name" value="TRNA(ILE)-LYSIDINE SYNTHASE-RELATED"/>
    <property type="match status" value="1"/>
</dbReference>
<dbReference type="GO" id="GO:0005524">
    <property type="term" value="F:ATP binding"/>
    <property type="evidence" value="ECO:0007669"/>
    <property type="project" value="UniProtKB-KW"/>
</dbReference>
<dbReference type="InterPro" id="IPR012094">
    <property type="entry name" value="tRNA_Ile_lys_synt"/>
</dbReference>
<evidence type="ECO:0000256" key="5">
    <source>
        <dbReference type="ARBA" id="ARBA00022741"/>
    </source>
</evidence>
<evidence type="ECO:0000256" key="7">
    <source>
        <dbReference type="ARBA" id="ARBA00048539"/>
    </source>
</evidence>
<gene>
    <name evidence="8" type="primary">tilS</name>
    <name evidence="10" type="ORF">EV207_1355</name>
</gene>
<evidence type="ECO:0000256" key="3">
    <source>
        <dbReference type="ARBA" id="ARBA00022598"/>
    </source>
</evidence>
<dbReference type="GO" id="GO:0005737">
    <property type="term" value="C:cytoplasm"/>
    <property type="evidence" value="ECO:0007669"/>
    <property type="project" value="UniProtKB-SubCell"/>
</dbReference>
<dbReference type="GO" id="GO:0006400">
    <property type="term" value="P:tRNA modification"/>
    <property type="evidence" value="ECO:0007669"/>
    <property type="project" value="UniProtKB-UniRule"/>
</dbReference>
<dbReference type="SMART" id="SM00977">
    <property type="entry name" value="TilS_C"/>
    <property type="match status" value="1"/>
</dbReference>
<keyword evidence="2 8" id="KW-0963">Cytoplasm</keyword>
<proteinExistence type="inferred from homology"/>
<organism evidence="10 11">
    <name type="scientific">Scopulibacillus darangshiensis</name>
    <dbReference type="NCBI Taxonomy" id="442528"/>
    <lineage>
        <taxon>Bacteria</taxon>
        <taxon>Bacillati</taxon>
        <taxon>Bacillota</taxon>
        <taxon>Bacilli</taxon>
        <taxon>Bacillales</taxon>
        <taxon>Sporolactobacillaceae</taxon>
        <taxon>Scopulibacillus</taxon>
    </lineage>
</organism>
<feature type="domain" description="Lysidine-tRNA(Ile) synthetase C-terminal" evidence="9">
    <location>
        <begin position="357"/>
        <end position="430"/>
    </location>
</feature>
<dbReference type="EMBL" id="SLXK01000035">
    <property type="protein sequence ID" value="TCP22529.1"/>
    <property type="molecule type" value="Genomic_DNA"/>
</dbReference>
<comment type="similarity">
    <text evidence="8">Belongs to the tRNA(Ile)-lysidine synthase family.</text>
</comment>
<dbReference type="AlphaFoldDB" id="A0A4R2NLM7"/>
<comment type="caution">
    <text evidence="8">Lacks conserved residue(s) required for the propagation of feature annotation.</text>
</comment>
<evidence type="ECO:0000256" key="8">
    <source>
        <dbReference type="HAMAP-Rule" id="MF_01161"/>
    </source>
</evidence>
<keyword evidence="4 8" id="KW-0819">tRNA processing</keyword>
<dbReference type="InterPro" id="IPR012796">
    <property type="entry name" value="Lysidine-tRNA-synth_C"/>
</dbReference>
<evidence type="ECO:0000259" key="9">
    <source>
        <dbReference type="SMART" id="SM00977"/>
    </source>
</evidence>
<dbReference type="CDD" id="cd01992">
    <property type="entry name" value="TilS_N"/>
    <property type="match status" value="1"/>
</dbReference>
<dbReference type="NCBIfam" id="TIGR02432">
    <property type="entry name" value="lysidine_TilS_N"/>
    <property type="match status" value="1"/>
</dbReference>
<evidence type="ECO:0000256" key="6">
    <source>
        <dbReference type="ARBA" id="ARBA00022840"/>
    </source>
</evidence>
<comment type="catalytic activity">
    <reaction evidence="7 8">
        <text>cytidine(34) in tRNA(Ile2) + L-lysine + ATP = lysidine(34) in tRNA(Ile2) + AMP + diphosphate + H(+)</text>
        <dbReference type="Rhea" id="RHEA:43744"/>
        <dbReference type="Rhea" id="RHEA-COMP:10625"/>
        <dbReference type="Rhea" id="RHEA-COMP:10670"/>
        <dbReference type="ChEBI" id="CHEBI:15378"/>
        <dbReference type="ChEBI" id="CHEBI:30616"/>
        <dbReference type="ChEBI" id="CHEBI:32551"/>
        <dbReference type="ChEBI" id="CHEBI:33019"/>
        <dbReference type="ChEBI" id="CHEBI:82748"/>
        <dbReference type="ChEBI" id="CHEBI:83665"/>
        <dbReference type="ChEBI" id="CHEBI:456215"/>
        <dbReference type="EC" id="6.3.4.19"/>
    </reaction>
</comment>
<accession>A0A4R2NLM7</accession>
<keyword evidence="11" id="KW-1185">Reference proteome</keyword>
<dbReference type="SUPFAM" id="SSF82829">
    <property type="entry name" value="MesJ substrate recognition domain-like"/>
    <property type="match status" value="1"/>
</dbReference>
<dbReference type="HAMAP" id="MF_01161">
    <property type="entry name" value="tRNA_Ile_lys_synt"/>
    <property type="match status" value="1"/>
</dbReference>
<dbReference type="InterPro" id="IPR014729">
    <property type="entry name" value="Rossmann-like_a/b/a_fold"/>
</dbReference>
<dbReference type="InterPro" id="IPR011063">
    <property type="entry name" value="TilS/TtcA_N"/>
</dbReference>
<dbReference type="Proteomes" id="UP000295416">
    <property type="component" value="Unassembled WGS sequence"/>
</dbReference>
<dbReference type="Gene3D" id="3.30.465.60">
    <property type="match status" value="1"/>
</dbReference>
<dbReference type="NCBIfam" id="TIGR02433">
    <property type="entry name" value="lysidine_TilS_C"/>
    <property type="match status" value="1"/>
</dbReference>
<keyword evidence="5" id="KW-0547">Nucleotide-binding</keyword>